<evidence type="ECO:0000313" key="1">
    <source>
        <dbReference type="EMBL" id="GFN80310.1"/>
    </source>
</evidence>
<proteinExistence type="predicted"/>
<comment type="caution">
    <text evidence="1">The sequence shown here is derived from an EMBL/GenBank/DDBJ whole genome shotgun (WGS) entry which is preliminary data.</text>
</comment>
<reference evidence="1 2" key="1">
    <citation type="journal article" date="2021" name="Elife">
        <title>Chloroplast acquisition without the gene transfer in kleptoplastic sea slugs, Plakobranchus ocellatus.</title>
        <authorList>
            <person name="Maeda T."/>
            <person name="Takahashi S."/>
            <person name="Yoshida T."/>
            <person name="Shimamura S."/>
            <person name="Takaki Y."/>
            <person name="Nagai Y."/>
            <person name="Toyoda A."/>
            <person name="Suzuki Y."/>
            <person name="Arimoto A."/>
            <person name="Ishii H."/>
            <person name="Satoh N."/>
            <person name="Nishiyama T."/>
            <person name="Hasebe M."/>
            <person name="Maruyama T."/>
            <person name="Minagawa J."/>
            <person name="Obokata J."/>
            <person name="Shigenobu S."/>
        </authorList>
    </citation>
    <scope>NUCLEOTIDE SEQUENCE [LARGE SCALE GENOMIC DNA]</scope>
</reference>
<evidence type="ECO:0000313" key="2">
    <source>
        <dbReference type="Proteomes" id="UP000735302"/>
    </source>
</evidence>
<dbReference type="Proteomes" id="UP000735302">
    <property type="component" value="Unassembled WGS sequence"/>
</dbReference>
<sequence>MWPNWRLWTWTRIELRPTEVTYPGHWRHRNKVTGTQRSRYDNGRHFWGKKIDVKNLKLADGSSAKFPRMSLSVYQQVLDSVTALGPTEKSRCTGIVN</sequence>
<accession>A0AAV3YAW6</accession>
<dbReference type="AlphaFoldDB" id="A0AAV3YAW6"/>
<protein>
    <submittedName>
        <fullName evidence="1">Uncharacterized protein</fullName>
    </submittedName>
</protein>
<dbReference type="EMBL" id="BLXT01000816">
    <property type="protein sequence ID" value="GFN80310.1"/>
    <property type="molecule type" value="Genomic_DNA"/>
</dbReference>
<organism evidence="1 2">
    <name type="scientific">Plakobranchus ocellatus</name>
    <dbReference type="NCBI Taxonomy" id="259542"/>
    <lineage>
        <taxon>Eukaryota</taxon>
        <taxon>Metazoa</taxon>
        <taxon>Spiralia</taxon>
        <taxon>Lophotrochozoa</taxon>
        <taxon>Mollusca</taxon>
        <taxon>Gastropoda</taxon>
        <taxon>Heterobranchia</taxon>
        <taxon>Euthyneura</taxon>
        <taxon>Panpulmonata</taxon>
        <taxon>Sacoglossa</taxon>
        <taxon>Placobranchoidea</taxon>
        <taxon>Plakobranchidae</taxon>
        <taxon>Plakobranchus</taxon>
    </lineage>
</organism>
<gene>
    <name evidence="1" type="ORF">PoB_000681600</name>
</gene>
<name>A0AAV3YAW6_9GAST</name>
<keyword evidence="2" id="KW-1185">Reference proteome</keyword>